<organism evidence="3 4">
    <name type="scientific">Methylobacterium pseudosasicola</name>
    <dbReference type="NCBI Taxonomy" id="582667"/>
    <lineage>
        <taxon>Bacteria</taxon>
        <taxon>Pseudomonadati</taxon>
        <taxon>Pseudomonadota</taxon>
        <taxon>Alphaproteobacteria</taxon>
        <taxon>Hyphomicrobiales</taxon>
        <taxon>Methylobacteriaceae</taxon>
        <taxon>Methylobacterium</taxon>
    </lineage>
</organism>
<reference evidence="4" key="1">
    <citation type="submission" date="2016-10" db="EMBL/GenBank/DDBJ databases">
        <authorList>
            <person name="Varghese N."/>
            <person name="Submissions S."/>
        </authorList>
    </citation>
    <scope>NUCLEOTIDE SEQUENCE [LARGE SCALE GENOMIC DNA]</scope>
    <source>
        <strain evidence="4">BL36</strain>
    </source>
</reference>
<dbReference type="InterPro" id="IPR002347">
    <property type="entry name" value="SDR_fam"/>
</dbReference>
<dbReference type="InterPro" id="IPR036291">
    <property type="entry name" value="NAD(P)-bd_dom_sf"/>
</dbReference>
<dbReference type="Proteomes" id="UP000199048">
    <property type="component" value="Unassembled WGS sequence"/>
</dbReference>
<evidence type="ECO:0000313" key="4">
    <source>
        <dbReference type="Proteomes" id="UP000199048"/>
    </source>
</evidence>
<dbReference type="SUPFAM" id="SSF51735">
    <property type="entry name" value="NAD(P)-binding Rossmann-fold domains"/>
    <property type="match status" value="1"/>
</dbReference>
<evidence type="ECO:0000259" key="2">
    <source>
        <dbReference type="Pfam" id="PF01575"/>
    </source>
</evidence>
<dbReference type="SUPFAM" id="SSF54637">
    <property type="entry name" value="Thioesterase/thiol ester dehydrase-isomerase"/>
    <property type="match status" value="1"/>
</dbReference>
<evidence type="ECO:0000313" key="3">
    <source>
        <dbReference type="EMBL" id="SFM52937.1"/>
    </source>
</evidence>
<dbReference type="Pfam" id="PF00106">
    <property type="entry name" value="adh_short"/>
    <property type="match status" value="1"/>
</dbReference>
<sequence>MNETGSAPAPAMSRIWSEDHQSAFARATGDVNPMHMDARVARRTLAGGQAVHGVHTALWALDACVDAYPLEQLSGLQMRFERFVLVGDRTEIVVDEADAGRLRLSLSVDGVRAATIQATLGEARPRAQPITDAPEAIPPEPITVDPATIASAAGAFRLPEPEAITALAPRLARVIGSARVSALGGLSTLVGMRVPGLHSILSKIDVTLTDVADGSSLSYAVKRFQPMLQSVTTQASGPGLEARVESFVRPRPVEQEGWAELAALVRPGEFSAVSALIIGGSRGLGAATAKLLAAGGGDVCITYASGASEAEAVAREIRDGDGRCQVLHYDAAHPVGPQLESLAMTPSQLYHFATPRIFRQKRAPFERACFEEMMRVYNYAFYDLSLFCLERRDRLAAFYPSTTAIDEAPRDTLEYVMAKTAGETLVTTLARTIPNLRVVIERLPRVKTDQTATIFPVPAASPGILMLPIIRRLSSQS</sequence>
<proteinExistence type="predicted"/>
<name>A0A1I4RL14_9HYPH</name>
<keyword evidence="4" id="KW-1185">Reference proteome</keyword>
<dbReference type="InterPro" id="IPR002539">
    <property type="entry name" value="MaoC-like_dom"/>
</dbReference>
<feature type="domain" description="MaoC-like" evidence="2">
    <location>
        <begin position="13"/>
        <end position="97"/>
    </location>
</feature>
<dbReference type="GO" id="GO:0004300">
    <property type="term" value="F:enoyl-CoA hydratase activity"/>
    <property type="evidence" value="ECO:0007669"/>
    <property type="project" value="UniProtKB-ARBA"/>
</dbReference>
<comment type="pathway">
    <text evidence="1">Lipid metabolism; fatty acid beta-oxidation.</text>
</comment>
<evidence type="ECO:0000256" key="1">
    <source>
        <dbReference type="ARBA" id="ARBA00005005"/>
    </source>
</evidence>
<accession>A0A1I4RL14</accession>
<dbReference type="AlphaFoldDB" id="A0A1I4RL14"/>
<dbReference type="STRING" id="582667.SAMN05192568_103638"/>
<dbReference type="Gene3D" id="3.40.50.720">
    <property type="entry name" value="NAD(P)-binding Rossmann-like Domain"/>
    <property type="match status" value="1"/>
</dbReference>
<dbReference type="Pfam" id="PF01575">
    <property type="entry name" value="MaoC_dehydratas"/>
    <property type="match status" value="1"/>
</dbReference>
<protein>
    <submittedName>
        <fullName evidence="3">NAD(P)-dependent dehydrogenase, short-chain alcohol dehydrogenase family</fullName>
    </submittedName>
</protein>
<dbReference type="InterPro" id="IPR029069">
    <property type="entry name" value="HotDog_dom_sf"/>
</dbReference>
<dbReference type="RefSeq" id="WP_092045061.1">
    <property type="nucleotide sequence ID" value="NZ_FOTK01000036.1"/>
</dbReference>
<dbReference type="Gene3D" id="3.10.129.10">
    <property type="entry name" value="Hotdog Thioesterase"/>
    <property type="match status" value="1"/>
</dbReference>
<gene>
    <name evidence="3" type="ORF">SAMN05192568_103638</name>
</gene>
<dbReference type="OrthoDB" id="9796589at2"/>
<dbReference type="EMBL" id="FOTK01000036">
    <property type="protein sequence ID" value="SFM52937.1"/>
    <property type="molecule type" value="Genomic_DNA"/>
</dbReference>
<dbReference type="CDD" id="cd03441">
    <property type="entry name" value="R_hydratase_like"/>
    <property type="match status" value="1"/>
</dbReference>